<comment type="caution">
    <text evidence="1">The sequence shown here is derived from an EMBL/GenBank/DDBJ whole genome shotgun (WGS) entry which is preliminary data.</text>
</comment>
<evidence type="ECO:0000313" key="1">
    <source>
        <dbReference type="EMBL" id="MFL2028432.1"/>
    </source>
</evidence>
<name>A0ABW8U9F1_9LACO</name>
<dbReference type="EMBL" id="JBGQPK010000004">
    <property type="protein sequence ID" value="MFL2028432.1"/>
    <property type="molecule type" value="Genomic_DNA"/>
</dbReference>
<dbReference type="RefSeq" id="WP_407136875.1">
    <property type="nucleotide sequence ID" value="NZ_JBGQPK010000004.1"/>
</dbReference>
<proteinExistence type="predicted"/>
<keyword evidence="2" id="KW-1185">Reference proteome</keyword>
<dbReference type="Proteomes" id="UP001625389">
    <property type="component" value="Unassembled WGS sequence"/>
</dbReference>
<protein>
    <submittedName>
        <fullName evidence="1">Uncharacterized protein</fullName>
    </submittedName>
</protein>
<accession>A0ABW8U9F1</accession>
<reference evidence="1 2" key="1">
    <citation type="submission" date="2024-08" db="EMBL/GenBank/DDBJ databases">
        <authorList>
            <person name="Arias E."/>
        </authorList>
    </citation>
    <scope>NUCLEOTIDE SEQUENCE [LARGE SCALE GENOMIC DNA]</scope>
    <source>
        <strain evidence="1 2">FAM 25317</strain>
    </source>
</reference>
<sequence>MQENDEILNPLAVNTAVNYLCQQRQTDPLAAIAKLITAVAAYRIEKFVDDRDLYQASVCYADLTAGERRIVRERYLAYVQQAQRSSVDHDHCSAGGLN</sequence>
<organism evidence="1 2">
    <name type="scientific">Loigolactobacillus zhaoyuanensis</name>
    <dbReference type="NCBI Taxonomy" id="2486017"/>
    <lineage>
        <taxon>Bacteria</taxon>
        <taxon>Bacillati</taxon>
        <taxon>Bacillota</taxon>
        <taxon>Bacilli</taxon>
        <taxon>Lactobacillales</taxon>
        <taxon>Lactobacillaceae</taxon>
        <taxon>Loigolactobacillus</taxon>
    </lineage>
</organism>
<evidence type="ECO:0000313" key="2">
    <source>
        <dbReference type="Proteomes" id="UP001625389"/>
    </source>
</evidence>
<gene>
    <name evidence="1" type="ORF">ACEN34_02250</name>
</gene>